<dbReference type="InterPro" id="IPR036957">
    <property type="entry name" value="Znf_PARP_sf"/>
</dbReference>
<evidence type="ECO:0000256" key="6">
    <source>
        <dbReference type="SAM" id="MobiDB-lite"/>
    </source>
</evidence>
<comment type="subcellular location">
    <subcellularLocation>
        <location evidence="1">Nucleus</location>
    </subcellularLocation>
</comment>
<keyword evidence="2" id="KW-0479">Metal-binding</keyword>
<dbReference type="GeneID" id="25903847"/>
<feature type="region of interest" description="Disordered" evidence="6">
    <location>
        <begin position="108"/>
        <end position="179"/>
    </location>
</feature>
<dbReference type="RefSeq" id="XP_014158350.1">
    <property type="nucleotide sequence ID" value="XM_014302875.1"/>
</dbReference>
<evidence type="ECO:0000259" key="7">
    <source>
        <dbReference type="SMART" id="SM01336"/>
    </source>
</evidence>
<evidence type="ECO:0000256" key="1">
    <source>
        <dbReference type="ARBA" id="ARBA00004123"/>
    </source>
</evidence>
<dbReference type="GO" id="GO:0005634">
    <property type="term" value="C:nucleus"/>
    <property type="evidence" value="ECO:0007669"/>
    <property type="project" value="UniProtKB-SubCell"/>
</dbReference>
<dbReference type="Pfam" id="PF00645">
    <property type="entry name" value="zf-PARP"/>
    <property type="match status" value="1"/>
</dbReference>
<feature type="compositionally biased region" description="Basic and acidic residues" evidence="6">
    <location>
        <begin position="147"/>
        <end position="166"/>
    </location>
</feature>
<dbReference type="GO" id="GO:0008270">
    <property type="term" value="F:zinc ion binding"/>
    <property type="evidence" value="ECO:0007669"/>
    <property type="project" value="UniProtKB-KW"/>
</dbReference>
<organism evidence="8 9">
    <name type="scientific">Sphaeroforma arctica JP610</name>
    <dbReference type="NCBI Taxonomy" id="667725"/>
    <lineage>
        <taxon>Eukaryota</taxon>
        <taxon>Ichthyosporea</taxon>
        <taxon>Ichthyophonida</taxon>
        <taxon>Sphaeroforma</taxon>
    </lineage>
</organism>
<reference evidence="8 9" key="1">
    <citation type="submission" date="2011-02" db="EMBL/GenBank/DDBJ databases">
        <title>The Genome Sequence of Sphaeroforma arctica JP610.</title>
        <authorList>
            <consortium name="The Broad Institute Genome Sequencing Platform"/>
            <person name="Russ C."/>
            <person name="Cuomo C."/>
            <person name="Young S.K."/>
            <person name="Zeng Q."/>
            <person name="Gargeya S."/>
            <person name="Alvarado L."/>
            <person name="Berlin A."/>
            <person name="Chapman S.B."/>
            <person name="Chen Z."/>
            <person name="Freedman E."/>
            <person name="Gellesch M."/>
            <person name="Goldberg J."/>
            <person name="Griggs A."/>
            <person name="Gujja S."/>
            <person name="Heilman E."/>
            <person name="Heiman D."/>
            <person name="Howarth C."/>
            <person name="Mehta T."/>
            <person name="Neiman D."/>
            <person name="Pearson M."/>
            <person name="Roberts A."/>
            <person name="Saif S."/>
            <person name="Shea T."/>
            <person name="Shenoy N."/>
            <person name="Sisk P."/>
            <person name="Stolte C."/>
            <person name="Sykes S."/>
            <person name="White J."/>
            <person name="Yandava C."/>
            <person name="Burger G."/>
            <person name="Gray M.W."/>
            <person name="Holland P.W.H."/>
            <person name="King N."/>
            <person name="Lang F.B.F."/>
            <person name="Roger A.J."/>
            <person name="Ruiz-Trillo I."/>
            <person name="Haas B."/>
            <person name="Nusbaum C."/>
            <person name="Birren B."/>
        </authorList>
    </citation>
    <scope>NUCLEOTIDE SEQUENCE [LARGE SCALE GENOMIC DNA]</scope>
    <source>
        <strain evidence="8 9">JP610</strain>
    </source>
</reference>
<dbReference type="AlphaFoldDB" id="A0A0L0G869"/>
<keyword evidence="4" id="KW-0862">Zinc</keyword>
<keyword evidence="5" id="KW-0539">Nucleus</keyword>
<dbReference type="InterPro" id="IPR001510">
    <property type="entry name" value="Znf_PARP"/>
</dbReference>
<keyword evidence="9" id="KW-1185">Reference proteome</keyword>
<accession>A0A0L0G869</accession>
<dbReference type="Proteomes" id="UP000054560">
    <property type="component" value="Unassembled WGS sequence"/>
</dbReference>
<feature type="compositionally biased region" description="Basic and acidic residues" evidence="6">
    <location>
        <begin position="124"/>
        <end position="139"/>
    </location>
</feature>
<sequence length="179" mass="20222">MLASVGFDIKDVPYRNGLRSAVELARTSRSKCKGQCKETIAADSVRYCTSTEAVNHGSYFYRCLNCITQQQMNHLLELYESLEDCPGMAQLPDGKRQQTIEMMGAVHNTHETEQKGVAKKGKRKASDADLKDKPKETSKRANQKPNKKADNKNVKANQKPEHKKNDTPATKTKKVRYEF</sequence>
<gene>
    <name evidence="8" type="ORF">SARC_03343</name>
</gene>
<evidence type="ECO:0000256" key="3">
    <source>
        <dbReference type="ARBA" id="ARBA00022771"/>
    </source>
</evidence>
<evidence type="ECO:0000256" key="4">
    <source>
        <dbReference type="ARBA" id="ARBA00022833"/>
    </source>
</evidence>
<dbReference type="GO" id="GO:0003677">
    <property type="term" value="F:DNA binding"/>
    <property type="evidence" value="ECO:0007669"/>
    <property type="project" value="InterPro"/>
</dbReference>
<dbReference type="Gene3D" id="3.30.1740.10">
    <property type="entry name" value="Zinc finger, PARP-type"/>
    <property type="match status" value="1"/>
</dbReference>
<evidence type="ECO:0000313" key="9">
    <source>
        <dbReference type="Proteomes" id="UP000054560"/>
    </source>
</evidence>
<evidence type="ECO:0000313" key="8">
    <source>
        <dbReference type="EMBL" id="KNC84448.1"/>
    </source>
</evidence>
<evidence type="ECO:0000256" key="2">
    <source>
        <dbReference type="ARBA" id="ARBA00022723"/>
    </source>
</evidence>
<name>A0A0L0G869_9EUKA</name>
<dbReference type="EMBL" id="KQ241764">
    <property type="protein sequence ID" value="KNC84448.1"/>
    <property type="molecule type" value="Genomic_DNA"/>
</dbReference>
<dbReference type="SMART" id="SM01336">
    <property type="entry name" value="zf-PARP"/>
    <property type="match status" value="1"/>
</dbReference>
<evidence type="ECO:0000256" key="5">
    <source>
        <dbReference type="ARBA" id="ARBA00023242"/>
    </source>
</evidence>
<protein>
    <recommendedName>
        <fullName evidence="7">PARP-type domain-containing protein</fullName>
    </recommendedName>
</protein>
<feature type="domain" description="PARP-type" evidence="7">
    <location>
        <begin position="23"/>
        <end position="104"/>
    </location>
</feature>
<keyword evidence="3" id="KW-0863">Zinc-finger</keyword>
<dbReference type="SUPFAM" id="SSF57716">
    <property type="entry name" value="Glucocorticoid receptor-like (DNA-binding domain)"/>
    <property type="match status" value="1"/>
</dbReference>
<proteinExistence type="predicted"/>